<comment type="caution">
    <text evidence="11">The sequence shown here is derived from an EMBL/GenBank/DDBJ whole genome shotgun (WGS) entry which is preliminary data.</text>
</comment>
<comment type="cofactor">
    <cofactor evidence="2 10">
        <name>Ca(2+)</name>
        <dbReference type="ChEBI" id="CHEBI:29108"/>
    </cofactor>
</comment>
<evidence type="ECO:0000313" key="12">
    <source>
        <dbReference type="Proteomes" id="UP000572817"/>
    </source>
</evidence>
<dbReference type="GO" id="GO:0030570">
    <property type="term" value="F:pectate lyase activity"/>
    <property type="evidence" value="ECO:0007669"/>
    <property type="project" value="UniProtKB-UniRule"/>
</dbReference>
<dbReference type="EC" id="4.2.2.2" evidence="10"/>
<keyword evidence="6" id="KW-0732">Signal</keyword>
<comment type="function">
    <text evidence="9 10">Pectinolytic enzyme consist of four classes of enzymes: pectin lyase, polygalacturonase, pectin methylesterase and rhamnogalacturonase. Among pectinolytic enzymes, pectin lyase is the most important in depolymerization of pectin, since it cleaves internal glycosidic bonds of highly methylated pectins. Favors pectate, the anion, over pectin, the methyl ester.</text>
</comment>
<evidence type="ECO:0000256" key="4">
    <source>
        <dbReference type="ARBA" id="ARBA00006463"/>
    </source>
</evidence>
<comment type="catalytic activity">
    <reaction evidence="1 10">
        <text>Eliminative cleavage of (1-&gt;4)-alpha-D-galacturonan to give oligosaccharides with 4-deoxy-alpha-D-galact-4-enuronosyl groups at their non-reducing ends.</text>
        <dbReference type="EC" id="4.2.2.2"/>
    </reaction>
</comment>
<name>A0A8H4N3I7_9PEZI</name>
<comment type="similarity">
    <text evidence="4 10">Belongs to the polysaccharide lyase 3 family.</text>
</comment>
<keyword evidence="8 10" id="KW-0456">Lyase</keyword>
<dbReference type="AlphaFoldDB" id="A0A8H4N3I7"/>
<dbReference type="InterPro" id="IPR011050">
    <property type="entry name" value="Pectin_lyase_fold/virulence"/>
</dbReference>
<dbReference type="InterPro" id="IPR012334">
    <property type="entry name" value="Pectin_lyas_fold"/>
</dbReference>
<dbReference type="InterPro" id="IPR004898">
    <property type="entry name" value="Pectate_lyase_PlyH/PlyE-like"/>
</dbReference>
<dbReference type="EMBL" id="WWBZ02000016">
    <property type="protein sequence ID" value="KAF4309639.1"/>
    <property type="molecule type" value="Genomic_DNA"/>
</dbReference>
<dbReference type="PANTHER" id="PTHR33407:SF9">
    <property type="entry name" value="PECTATE LYASE F-RELATED"/>
    <property type="match status" value="1"/>
</dbReference>
<evidence type="ECO:0000256" key="8">
    <source>
        <dbReference type="ARBA" id="ARBA00023239"/>
    </source>
</evidence>
<dbReference type="OrthoDB" id="441042at2759"/>
<dbReference type="Proteomes" id="UP000572817">
    <property type="component" value="Unassembled WGS sequence"/>
</dbReference>
<proteinExistence type="inferred from homology"/>
<dbReference type="SUPFAM" id="SSF51126">
    <property type="entry name" value="Pectin lyase-like"/>
    <property type="match status" value="1"/>
</dbReference>
<dbReference type="GO" id="GO:0045490">
    <property type="term" value="P:pectin catabolic process"/>
    <property type="evidence" value="ECO:0007669"/>
    <property type="project" value="TreeGrafter"/>
</dbReference>
<evidence type="ECO:0000256" key="7">
    <source>
        <dbReference type="ARBA" id="ARBA00022837"/>
    </source>
</evidence>
<protein>
    <recommendedName>
        <fullName evidence="10">Pectate lyase</fullName>
        <ecNumber evidence="10">4.2.2.2</ecNumber>
    </recommendedName>
</protein>
<gene>
    <name evidence="11" type="ORF">GTA08_BOTSDO03365</name>
</gene>
<evidence type="ECO:0000256" key="5">
    <source>
        <dbReference type="ARBA" id="ARBA00022525"/>
    </source>
</evidence>
<evidence type="ECO:0000256" key="2">
    <source>
        <dbReference type="ARBA" id="ARBA00001913"/>
    </source>
</evidence>
<dbReference type="Gene3D" id="2.160.20.10">
    <property type="entry name" value="Single-stranded right-handed beta-helix, Pectin lyase-like"/>
    <property type="match status" value="1"/>
</dbReference>
<dbReference type="PANTHER" id="PTHR33407">
    <property type="entry name" value="PECTATE LYASE F-RELATED"/>
    <property type="match status" value="1"/>
</dbReference>
<evidence type="ECO:0000256" key="6">
    <source>
        <dbReference type="ARBA" id="ARBA00022729"/>
    </source>
</evidence>
<keyword evidence="5 10" id="KW-0964">Secreted</keyword>
<dbReference type="GO" id="GO:0005576">
    <property type="term" value="C:extracellular region"/>
    <property type="evidence" value="ECO:0007669"/>
    <property type="project" value="UniProtKB-SubCell"/>
</dbReference>
<reference evidence="11" key="1">
    <citation type="submission" date="2020-04" db="EMBL/GenBank/DDBJ databases">
        <title>Genome Assembly and Annotation of Botryosphaeria dothidea sdau 11-99, a Latent Pathogen of Apple Fruit Ring Rot in China.</title>
        <authorList>
            <person name="Yu C."/>
            <person name="Diao Y."/>
            <person name="Lu Q."/>
            <person name="Zhao J."/>
            <person name="Cui S."/>
            <person name="Peng C."/>
            <person name="He B."/>
            <person name="Liu H."/>
        </authorList>
    </citation>
    <scope>NUCLEOTIDE SEQUENCE [LARGE SCALE GENOMIC DNA]</scope>
    <source>
        <strain evidence="11">Sdau11-99</strain>
    </source>
</reference>
<sequence>MLGSTPALSSAVKSFSAMLLLTAGEEGPISIDTPSHFKTITGIRNMQLSTLFVLLTASIGAVVASPVDAPTKVKRFATNVMPASSGHVVLSAATTVSTFDGGMKKYDRGVSCGGQEEGGDKDAVFLVQSGGTLKNVIIGANQMEGVHCLGPCTIQNVWWEDVCEDALTIKQTSGTSYVVGGGAFNAADKVIQHNGGGTVSVKDFYAKEFGKVYRSCGNCGTQYKRTVTMSGVWAVNGDLLAGVNSNYGDTATISGTCASNVDAICAWYQGNSNGAEPTKLGTGISSYCVYANNGVDDCP</sequence>
<evidence type="ECO:0000256" key="9">
    <source>
        <dbReference type="ARBA" id="ARBA00025679"/>
    </source>
</evidence>
<keyword evidence="7 10" id="KW-0106">Calcium</keyword>
<organism evidence="11 12">
    <name type="scientific">Botryosphaeria dothidea</name>
    <dbReference type="NCBI Taxonomy" id="55169"/>
    <lineage>
        <taxon>Eukaryota</taxon>
        <taxon>Fungi</taxon>
        <taxon>Dikarya</taxon>
        <taxon>Ascomycota</taxon>
        <taxon>Pezizomycotina</taxon>
        <taxon>Dothideomycetes</taxon>
        <taxon>Dothideomycetes incertae sedis</taxon>
        <taxon>Botryosphaeriales</taxon>
        <taxon>Botryosphaeriaceae</taxon>
        <taxon>Botryosphaeria</taxon>
    </lineage>
</organism>
<evidence type="ECO:0000313" key="11">
    <source>
        <dbReference type="EMBL" id="KAF4309639.1"/>
    </source>
</evidence>
<evidence type="ECO:0000256" key="3">
    <source>
        <dbReference type="ARBA" id="ARBA00004613"/>
    </source>
</evidence>
<keyword evidence="12" id="KW-1185">Reference proteome</keyword>
<evidence type="ECO:0000256" key="10">
    <source>
        <dbReference type="RuleBase" id="RU367009"/>
    </source>
</evidence>
<evidence type="ECO:0000256" key="1">
    <source>
        <dbReference type="ARBA" id="ARBA00000695"/>
    </source>
</evidence>
<comment type="subcellular location">
    <subcellularLocation>
        <location evidence="3 10">Secreted</location>
    </subcellularLocation>
</comment>
<accession>A0A8H4N3I7</accession>
<dbReference type="Pfam" id="PF03211">
    <property type="entry name" value="Pectate_lyase"/>
    <property type="match status" value="1"/>
</dbReference>